<organism evidence="2 3">
    <name type="scientific">Jaapia argillacea MUCL 33604</name>
    <dbReference type="NCBI Taxonomy" id="933084"/>
    <lineage>
        <taxon>Eukaryota</taxon>
        <taxon>Fungi</taxon>
        <taxon>Dikarya</taxon>
        <taxon>Basidiomycota</taxon>
        <taxon>Agaricomycotina</taxon>
        <taxon>Agaricomycetes</taxon>
        <taxon>Agaricomycetidae</taxon>
        <taxon>Jaapiales</taxon>
        <taxon>Jaapiaceae</taxon>
        <taxon>Jaapia</taxon>
    </lineage>
</organism>
<dbReference type="PANTHER" id="PTHR35043">
    <property type="entry name" value="TRANSCRIPTION FACTOR DOMAIN-CONTAINING PROTEIN"/>
    <property type="match status" value="1"/>
</dbReference>
<evidence type="ECO:0000313" key="2">
    <source>
        <dbReference type="EMBL" id="KDQ55325.1"/>
    </source>
</evidence>
<evidence type="ECO:0000313" key="3">
    <source>
        <dbReference type="Proteomes" id="UP000027265"/>
    </source>
</evidence>
<accession>A0A067PNE6</accession>
<feature type="transmembrane region" description="Helical" evidence="1">
    <location>
        <begin position="6"/>
        <end position="22"/>
    </location>
</feature>
<dbReference type="EMBL" id="KL197725">
    <property type="protein sequence ID" value="KDQ55325.1"/>
    <property type="molecule type" value="Genomic_DNA"/>
</dbReference>
<dbReference type="OrthoDB" id="9451547at2759"/>
<name>A0A067PNE6_9AGAM</name>
<dbReference type="AlphaFoldDB" id="A0A067PNE6"/>
<dbReference type="Proteomes" id="UP000027265">
    <property type="component" value="Unassembled WGS sequence"/>
</dbReference>
<proteinExistence type="predicted"/>
<feature type="non-terminal residue" evidence="2">
    <location>
        <position position="1"/>
    </location>
</feature>
<dbReference type="PANTHER" id="PTHR35043:SF7">
    <property type="entry name" value="TRANSCRIPTION FACTOR DOMAIN-CONTAINING PROTEIN"/>
    <property type="match status" value="1"/>
</dbReference>
<feature type="non-terminal residue" evidence="2">
    <location>
        <position position="192"/>
    </location>
</feature>
<keyword evidence="1" id="KW-1133">Transmembrane helix</keyword>
<sequence length="192" mass="22160">RTVWRIVSSCLTTIFACTWVAVHPNIPSPYKTNIQITLHQIRLMLITLIALELIIVWVMKQWFVSLQLAKYHADDGWTQTHSFFTLMGGFMQVEVRGRQEILLGLVLPDIHNGHDRQEYLLVSETQIQDRSKCDALSKSLVLLQTSWFILQCIAHAIEGLPITPLEITTLAFTILNLATFRFWWNKPADLRC</sequence>
<feature type="transmembrane region" description="Helical" evidence="1">
    <location>
        <begin position="43"/>
        <end position="63"/>
    </location>
</feature>
<protein>
    <submittedName>
        <fullName evidence="2">Uncharacterized protein</fullName>
    </submittedName>
</protein>
<keyword evidence="3" id="KW-1185">Reference proteome</keyword>
<keyword evidence="1" id="KW-0472">Membrane</keyword>
<evidence type="ECO:0000256" key="1">
    <source>
        <dbReference type="SAM" id="Phobius"/>
    </source>
</evidence>
<keyword evidence="1" id="KW-0812">Transmembrane</keyword>
<reference evidence="3" key="1">
    <citation type="journal article" date="2014" name="Proc. Natl. Acad. Sci. U.S.A.">
        <title>Extensive sampling of basidiomycete genomes demonstrates inadequacy of the white-rot/brown-rot paradigm for wood decay fungi.</title>
        <authorList>
            <person name="Riley R."/>
            <person name="Salamov A.A."/>
            <person name="Brown D.W."/>
            <person name="Nagy L.G."/>
            <person name="Floudas D."/>
            <person name="Held B.W."/>
            <person name="Levasseur A."/>
            <person name="Lombard V."/>
            <person name="Morin E."/>
            <person name="Otillar R."/>
            <person name="Lindquist E.A."/>
            <person name="Sun H."/>
            <person name="LaButti K.M."/>
            <person name="Schmutz J."/>
            <person name="Jabbour D."/>
            <person name="Luo H."/>
            <person name="Baker S.E."/>
            <person name="Pisabarro A.G."/>
            <person name="Walton J.D."/>
            <person name="Blanchette R.A."/>
            <person name="Henrissat B."/>
            <person name="Martin F."/>
            <person name="Cullen D."/>
            <person name="Hibbett D.S."/>
            <person name="Grigoriev I.V."/>
        </authorList>
    </citation>
    <scope>NUCLEOTIDE SEQUENCE [LARGE SCALE GENOMIC DNA]</scope>
    <source>
        <strain evidence="3">MUCL 33604</strain>
    </source>
</reference>
<dbReference type="InParanoid" id="A0A067PNE6"/>
<gene>
    <name evidence="2" type="ORF">JAAARDRAFT_114003</name>
</gene>
<dbReference type="HOGENOM" id="CLU_022883_3_1_1"/>